<dbReference type="Gene3D" id="3.30.70.330">
    <property type="match status" value="1"/>
</dbReference>
<protein>
    <recommendedName>
        <fullName evidence="4">RRM domain-containing protein</fullName>
    </recommendedName>
</protein>
<dbReference type="GO" id="GO:0003729">
    <property type="term" value="F:mRNA binding"/>
    <property type="evidence" value="ECO:0007669"/>
    <property type="project" value="TreeGrafter"/>
</dbReference>
<dbReference type="PANTHER" id="PTHR19965:SF35">
    <property type="entry name" value="RNA ANNEALING PROTEIN YRA1"/>
    <property type="match status" value="1"/>
</dbReference>
<evidence type="ECO:0000256" key="1">
    <source>
        <dbReference type="ARBA" id="ARBA00022884"/>
    </source>
</evidence>
<dbReference type="EMBL" id="KQ086069">
    <property type="protein sequence ID" value="KLO09011.1"/>
    <property type="molecule type" value="Genomic_DNA"/>
</dbReference>
<dbReference type="AlphaFoldDB" id="A0A0H2RW45"/>
<proteinExistence type="predicted"/>
<dbReference type="InterPro" id="IPR035979">
    <property type="entry name" value="RBD_domain_sf"/>
</dbReference>
<feature type="compositionally biased region" description="Pro residues" evidence="3">
    <location>
        <begin position="134"/>
        <end position="144"/>
    </location>
</feature>
<feature type="domain" description="RRM" evidence="4">
    <location>
        <begin position="50"/>
        <end position="131"/>
    </location>
</feature>
<dbReference type="Pfam" id="PF00076">
    <property type="entry name" value="RRM_1"/>
    <property type="match status" value="1"/>
</dbReference>
<dbReference type="Proteomes" id="UP000053477">
    <property type="component" value="Unassembled WGS sequence"/>
</dbReference>
<keyword evidence="6" id="KW-1185">Reference proteome</keyword>
<evidence type="ECO:0000256" key="2">
    <source>
        <dbReference type="PROSITE-ProRule" id="PRU00176"/>
    </source>
</evidence>
<dbReference type="InParanoid" id="A0A0H2RW45"/>
<keyword evidence="1 2" id="KW-0694">RNA-binding</keyword>
<sequence>MTRSAGGAGRINSYHSAKSQLVGHAAARQPPAWKATNQGGAGPSSKETGSKILLSNLPPDVSEDEIVDLMKKTIGPVNITQSFMAHNNKGFPRGVTIISFMRPGDAMKARERYDGKVIDGKRAIKLELIVSHVEPPPPRQPPTGPKTNLQDRIGPQLYPATIPSQATPPTRPRSMKPSGLNGFVQQQHKPQTRAPGSLPLITSAPKKVRQKKGAKRVKKSLADLDREMEDYIAAKPDDGFGLQSA</sequence>
<reference evidence="5 6" key="1">
    <citation type="submission" date="2015-04" db="EMBL/GenBank/DDBJ databases">
        <title>Complete genome sequence of Schizopora paradoxa KUC8140, a cosmopolitan wood degrader in East Asia.</title>
        <authorList>
            <consortium name="DOE Joint Genome Institute"/>
            <person name="Min B."/>
            <person name="Park H."/>
            <person name="Jang Y."/>
            <person name="Kim J.-J."/>
            <person name="Kim K.H."/>
            <person name="Pangilinan J."/>
            <person name="Lipzen A."/>
            <person name="Riley R."/>
            <person name="Grigoriev I.V."/>
            <person name="Spatafora J.W."/>
            <person name="Choi I.-G."/>
        </authorList>
    </citation>
    <scope>NUCLEOTIDE SEQUENCE [LARGE SCALE GENOMIC DNA]</scope>
    <source>
        <strain evidence="5 6">KUC8140</strain>
    </source>
</reference>
<dbReference type="SUPFAM" id="SSF54928">
    <property type="entry name" value="RNA-binding domain, RBD"/>
    <property type="match status" value="1"/>
</dbReference>
<dbReference type="SMART" id="SM00360">
    <property type="entry name" value="RRM"/>
    <property type="match status" value="1"/>
</dbReference>
<dbReference type="OrthoDB" id="346839at2759"/>
<accession>A0A0H2RW45</accession>
<feature type="region of interest" description="Disordered" evidence="3">
    <location>
        <begin position="133"/>
        <end position="221"/>
    </location>
</feature>
<dbReference type="InterPro" id="IPR051229">
    <property type="entry name" value="ALYREF_mRNA_export"/>
</dbReference>
<dbReference type="InterPro" id="IPR012677">
    <property type="entry name" value="Nucleotide-bd_a/b_plait_sf"/>
</dbReference>
<name>A0A0H2RW45_9AGAM</name>
<evidence type="ECO:0000256" key="3">
    <source>
        <dbReference type="SAM" id="MobiDB-lite"/>
    </source>
</evidence>
<dbReference type="PROSITE" id="PS50102">
    <property type="entry name" value="RRM"/>
    <property type="match status" value="1"/>
</dbReference>
<dbReference type="GO" id="GO:0005634">
    <property type="term" value="C:nucleus"/>
    <property type="evidence" value="ECO:0007669"/>
    <property type="project" value="TreeGrafter"/>
</dbReference>
<organism evidence="5 6">
    <name type="scientific">Schizopora paradoxa</name>
    <dbReference type="NCBI Taxonomy" id="27342"/>
    <lineage>
        <taxon>Eukaryota</taxon>
        <taxon>Fungi</taxon>
        <taxon>Dikarya</taxon>
        <taxon>Basidiomycota</taxon>
        <taxon>Agaricomycotina</taxon>
        <taxon>Agaricomycetes</taxon>
        <taxon>Hymenochaetales</taxon>
        <taxon>Schizoporaceae</taxon>
        <taxon>Schizopora</taxon>
    </lineage>
</organism>
<evidence type="ECO:0000259" key="4">
    <source>
        <dbReference type="PROSITE" id="PS50102"/>
    </source>
</evidence>
<gene>
    <name evidence="5" type="ORF">SCHPADRAFT_908142</name>
</gene>
<dbReference type="FunCoup" id="A0A0H2RW45">
    <property type="interactions" value="601"/>
</dbReference>
<dbReference type="PANTHER" id="PTHR19965">
    <property type="entry name" value="RNA AND EXPORT FACTOR BINDING PROTEIN"/>
    <property type="match status" value="1"/>
</dbReference>
<evidence type="ECO:0000313" key="5">
    <source>
        <dbReference type="EMBL" id="KLO09011.1"/>
    </source>
</evidence>
<feature type="region of interest" description="Disordered" evidence="3">
    <location>
        <begin position="19"/>
        <end position="57"/>
    </location>
</feature>
<evidence type="ECO:0000313" key="6">
    <source>
        <dbReference type="Proteomes" id="UP000053477"/>
    </source>
</evidence>
<dbReference type="STRING" id="27342.A0A0H2RW45"/>
<feature type="compositionally biased region" description="Basic residues" evidence="3">
    <location>
        <begin position="206"/>
        <end position="219"/>
    </location>
</feature>
<dbReference type="InterPro" id="IPR000504">
    <property type="entry name" value="RRM_dom"/>
</dbReference>